<evidence type="ECO:0000259" key="1">
    <source>
        <dbReference type="Pfam" id="PF01425"/>
    </source>
</evidence>
<comment type="caution">
    <text evidence="2">The sequence shown here is derived from an EMBL/GenBank/DDBJ whole genome shotgun (WGS) entry which is preliminary data.</text>
</comment>
<dbReference type="OrthoDB" id="9811471at2"/>
<dbReference type="AlphaFoldDB" id="A0A0B0IG43"/>
<dbReference type="PANTHER" id="PTHR42678">
    <property type="entry name" value="AMIDASE"/>
    <property type="match status" value="1"/>
</dbReference>
<dbReference type="RefSeq" id="WP_034626028.1">
    <property type="nucleotide sequence ID" value="NZ_JRJU01000002.1"/>
</dbReference>
<dbReference type="InterPro" id="IPR023631">
    <property type="entry name" value="Amidase_dom"/>
</dbReference>
<dbReference type="Gene3D" id="3.90.1300.10">
    <property type="entry name" value="Amidase signature (AS) domain"/>
    <property type="match status" value="1"/>
</dbReference>
<dbReference type="Proteomes" id="UP000030832">
    <property type="component" value="Unassembled WGS sequence"/>
</dbReference>
<protein>
    <submittedName>
        <fullName evidence="2">Amidase</fullName>
    </submittedName>
</protein>
<dbReference type="SUPFAM" id="SSF75304">
    <property type="entry name" value="Amidase signature (AS) enzymes"/>
    <property type="match status" value="1"/>
</dbReference>
<reference evidence="2 3" key="1">
    <citation type="submission" date="2014-09" db="EMBL/GenBank/DDBJ databases">
        <title>Genome sequencing and annotation of Bacillus Okhensis strain Kh10-101T.</title>
        <authorList>
            <person name="Prakash J.S."/>
        </authorList>
    </citation>
    <scope>NUCLEOTIDE SEQUENCE [LARGE SCALE GENOMIC DNA]</scope>
    <source>
        <strain evidence="3">Kh10-101T</strain>
    </source>
</reference>
<proteinExistence type="predicted"/>
<keyword evidence="3" id="KW-1185">Reference proteome</keyword>
<dbReference type="eggNOG" id="COG0154">
    <property type="taxonomic scope" value="Bacteria"/>
</dbReference>
<feature type="domain" description="Amidase" evidence="1">
    <location>
        <begin position="37"/>
        <end position="491"/>
    </location>
</feature>
<dbReference type="InterPro" id="IPR036928">
    <property type="entry name" value="AS_sf"/>
</dbReference>
<dbReference type="Pfam" id="PF01425">
    <property type="entry name" value="Amidase"/>
    <property type="match status" value="1"/>
</dbReference>
<organism evidence="2 3">
    <name type="scientific">Halalkalibacter okhensis</name>
    <dbReference type="NCBI Taxonomy" id="333138"/>
    <lineage>
        <taxon>Bacteria</taxon>
        <taxon>Bacillati</taxon>
        <taxon>Bacillota</taxon>
        <taxon>Bacilli</taxon>
        <taxon>Bacillales</taxon>
        <taxon>Bacillaceae</taxon>
        <taxon>Halalkalibacter</taxon>
    </lineage>
</organism>
<sequence>MLNKNLVQDATQRFLFEEVTVNDLKAGYEKEEYTTVEVIQSFLNRIEHYEDLYNAFTFMNENALEEAKEIDRKRQTGEKLGPLAGIPIVIKEAVDIAGYPSTFGWAPLSKKAGGIDFIPSHDATIITRLKESGAIILGKTNIPPFSCAYNSNSSWKGPTFNAVDRTLTPGGSSSGTATAVSGNFCVLGIAEETAGSIQVPAAAQALVGIKPSFGLIPTTGVTPLAGTTRDVLGPHARTVQDAAALLEVIAGYDESDPKTSDSIGNIPEKGYYSSLDKTSLKGKRLGLYGLGWRNEELSKETEALYNQAIKELKSLGAEVVLDPFKDKGFAEYMGSKNSFIGMETFFYDLEKYLKNLNPEDKTLSIKNVFEKVGEVPWADNGPLALVSDILNDETASKDPSELPDLREFNEVKTTLLKYIEDVMEEFQLDGFVYPQMPKPIPEREVELVASTTVSEINITGLPLITVPAGYYSTGSPFALAFFGEMWSEAKLIGMAYAYEQATKHRVRPNLS</sequence>
<dbReference type="PANTHER" id="PTHR42678:SF34">
    <property type="entry name" value="OS04G0183300 PROTEIN"/>
    <property type="match status" value="1"/>
</dbReference>
<name>A0A0B0IG43_9BACI</name>
<evidence type="ECO:0000313" key="2">
    <source>
        <dbReference type="EMBL" id="KHF41563.1"/>
    </source>
</evidence>
<accession>A0A0B0IG43</accession>
<gene>
    <name evidence="2" type="ORF">LQ50_02300</name>
</gene>
<evidence type="ECO:0000313" key="3">
    <source>
        <dbReference type="Proteomes" id="UP000030832"/>
    </source>
</evidence>
<dbReference type="EMBL" id="JRJU01000002">
    <property type="protein sequence ID" value="KHF41563.1"/>
    <property type="molecule type" value="Genomic_DNA"/>
</dbReference>
<dbReference type="STRING" id="333138.LQ50_02300"/>